<dbReference type="AlphaFoldDB" id="A0A7C8UVK1"/>
<protein>
    <submittedName>
        <fullName evidence="2">Uncharacterized protein</fullName>
    </submittedName>
</protein>
<evidence type="ECO:0000256" key="1">
    <source>
        <dbReference type="SAM" id="MobiDB-lite"/>
    </source>
</evidence>
<feature type="compositionally biased region" description="Low complexity" evidence="1">
    <location>
        <begin position="326"/>
        <end position="342"/>
    </location>
</feature>
<proteinExistence type="predicted"/>
<gene>
    <name evidence="2" type="ORF">TWF191_009170</name>
</gene>
<name>A0A7C8UVK1_ORBOL</name>
<feature type="region of interest" description="Disordered" evidence="1">
    <location>
        <begin position="13"/>
        <end position="36"/>
    </location>
</feature>
<evidence type="ECO:0000313" key="3">
    <source>
        <dbReference type="Proteomes" id="UP000483672"/>
    </source>
</evidence>
<feature type="region of interest" description="Disordered" evidence="1">
    <location>
        <begin position="326"/>
        <end position="356"/>
    </location>
</feature>
<dbReference type="EMBL" id="WIPF01000065">
    <property type="protein sequence ID" value="KAF3216007.1"/>
    <property type="molecule type" value="Genomic_DNA"/>
</dbReference>
<accession>A0A7C8UVK1</accession>
<evidence type="ECO:0000313" key="2">
    <source>
        <dbReference type="EMBL" id="KAF3216007.1"/>
    </source>
</evidence>
<comment type="caution">
    <text evidence="2">The sequence shown here is derived from an EMBL/GenBank/DDBJ whole genome shotgun (WGS) entry which is preliminary data.</text>
</comment>
<feature type="compositionally biased region" description="Polar residues" evidence="1">
    <location>
        <begin position="343"/>
        <end position="353"/>
    </location>
</feature>
<dbReference type="Proteomes" id="UP000483672">
    <property type="component" value="Unassembled WGS sequence"/>
</dbReference>
<organism evidence="2 3">
    <name type="scientific">Orbilia oligospora</name>
    <name type="common">Nematode-trapping fungus</name>
    <name type="synonym">Arthrobotrys oligospora</name>
    <dbReference type="NCBI Taxonomy" id="2813651"/>
    <lineage>
        <taxon>Eukaryota</taxon>
        <taxon>Fungi</taxon>
        <taxon>Dikarya</taxon>
        <taxon>Ascomycota</taxon>
        <taxon>Pezizomycotina</taxon>
        <taxon>Orbiliomycetes</taxon>
        <taxon>Orbiliales</taxon>
        <taxon>Orbiliaceae</taxon>
        <taxon>Orbilia</taxon>
    </lineage>
</organism>
<reference evidence="2 3" key="1">
    <citation type="submission" date="2019-06" db="EMBL/GenBank/DDBJ databases">
        <authorList>
            <person name="Palmer J.M."/>
        </authorList>
    </citation>
    <scope>NUCLEOTIDE SEQUENCE [LARGE SCALE GENOMIC DNA]</scope>
    <source>
        <strain evidence="2 3">TWF191</strain>
    </source>
</reference>
<sequence length="384" mass="38694">MGAGAGWRLLLADDVKNPPIPPNHHGRGRDRDRPRITSNKSFDQQSLQTLLISNQFNMRSSIFVLATALAYVSAQGASGAPEPTVTAAPGTLKLGDECATTEQCVGTSECWASNAMLIRRCGNFNASCKSDADCAFNSCNNGLCNGFLSSSATTAAPTDVPGPSGAPEPTVTAAPGTLPLGAECATSEQCAGGADCWASNIMVVRRCGNFNGSCKDDSQCAFNSCNNGLCNGFISSSSTTASPTDAPGPSGAPEPTVTAAPGSLPLGAQCATTEQCAGGAQCWASNAMLIRACGNFNAECKSDAHCAFNTCNNGLCNGLKPSASPTYGGETTTAGPTTLLPTQSGNGTTTSRPTAPLPSYTGAASKQSIGVAGLIGALALALAL</sequence>